<accession>A0A327YHV3</accession>
<feature type="binding site" evidence="5">
    <location>
        <position position="220"/>
    </location>
    <ligand>
        <name>Mn(2+)</name>
        <dbReference type="ChEBI" id="CHEBI:29035"/>
    </ligand>
</feature>
<dbReference type="Gene3D" id="1.10.287.990">
    <property type="entry name" value="Fe,Mn superoxide dismutase (SOD) domain"/>
    <property type="match status" value="1"/>
</dbReference>
<evidence type="ECO:0000313" key="10">
    <source>
        <dbReference type="Proteomes" id="UP000249620"/>
    </source>
</evidence>
<evidence type="ECO:0000256" key="4">
    <source>
        <dbReference type="ARBA" id="ARBA00023002"/>
    </source>
</evidence>
<dbReference type="Proteomes" id="UP000249620">
    <property type="component" value="Unassembled WGS sequence"/>
</dbReference>
<dbReference type="SUPFAM" id="SSF46609">
    <property type="entry name" value="Fe,Mn superoxide dismutase (SOD), N-terminal domain"/>
    <property type="match status" value="1"/>
</dbReference>
<name>A0A327YHV3_9FLAO</name>
<dbReference type="AlphaFoldDB" id="A0A327YHV3"/>
<dbReference type="PIRSF" id="PIRSF000349">
    <property type="entry name" value="SODismutase"/>
    <property type="match status" value="1"/>
</dbReference>
<comment type="caution">
    <text evidence="9">The sequence shown here is derived from an EMBL/GenBank/DDBJ whole genome shotgun (WGS) entry which is preliminary data.</text>
</comment>
<comment type="function">
    <text evidence="6">Destroys radicals which are normally produced within the cells and which are toxic to biological systems.</text>
</comment>
<feature type="binding site" evidence="5">
    <location>
        <position position="216"/>
    </location>
    <ligand>
        <name>Mn(2+)</name>
        <dbReference type="ChEBI" id="CHEBI:29035"/>
    </ligand>
</feature>
<evidence type="ECO:0000259" key="7">
    <source>
        <dbReference type="Pfam" id="PF00081"/>
    </source>
</evidence>
<dbReference type="PROSITE" id="PS00088">
    <property type="entry name" value="SOD_MN"/>
    <property type="match status" value="1"/>
</dbReference>
<feature type="binding site" evidence="5">
    <location>
        <position position="79"/>
    </location>
    <ligand>
        <name>Mn(2+)</name>
        <dbReference type="ChEBI" id="CHEBI:29035"/>
    </ligand>
</feature>
<evidence type="ECO:0000256" key="3">
    <source>
        <dbReference type="ARBA" id="ARBA00022723"/>
    </source>
</evidence>
<dbReference type="InterPro" id="IPR019831">
    <property type="entry name" value="Mn/Fe_SOD_N"/>
</dbReference>
<dbReference type="Pfam" id="PF00081">
    <property type="entry name" value="Sod_Fe_N"/>
    <property type="match status" value="1"/>
</dbReference>
<feature type="domain" description="Manganese/iron superoxide dismutase N-terminal" evidence="7">
    <location>
        <begin position="55"/>
        <end position="136"/>
    </location>
</feature>
<dbReference type="PRINTS" id="PR01703">
    <property type="entry name" value="MNSODISMTASE"/>
</dbReference>
<keyword evidence="4 6" id="KW-0560">Oxidoreductase</keyword>
<dbReference type="GO" id="GO:0005737">
    <property type="term" value="C:cytoplasm"/>
    <property type="evidence" value="ECO:0007669"/>
    <property type="project" value="TreeGrafter"/>
</dbReference>
<organism evidence="9 10">
    <name type="scientific">Flavobacterium aquaticum</name>
    <dbReference type="NCBI Taxonomy" id="1236486"/>
    <lineage>
        <taxon>Bacteria</taxon>
        <taxon>Pseudomonadati</taxon>
        <taxon>Bacteroidota</taxon>
        <taxon>Flavobacteriia</taxon>
        <taxon>Flavobacteriales</taxon>
        <taxon>Flavobacteriaceae</taxon>
        <taxon>Flavobacterium</taxon>
    </lineage>
</organism>
<evidence type="ECO:0000313" key="9">
    <source>
        <dbReference type="EMBL" id="RAK19776.1"/>
    </source>
</evidence>
<evidence type="ECO:0000256" key="1">
    <source>
        <dbReference type="ARBA" id="ARBA00008714"/>
    </source>
</evidence>
<keyword evidence="10" id="KW-1185">Reference proteome</keyword>
<dbReference type="InterPro" id="IPR036314">
    <property type="entry name" value="SOD_C_sf"/>
</dbReference>
<gene>
    <name evidence="9" type="ORF">B0I03_10936</name>
</gene>
<keyword evidence="3 5" id="KW-0479">Metal-binding</keyword>
<dbReference type="InterPro" id="IPR019832">
    <property type="entry name" value="Mn/Fe_SOD_C"/>
</dbReference>
<protein>
    <recommendedName>
        <fullName evidence="2 6">Superoxide dismutase</fullName>
        <ecNumber evidence="2 6">1.15.1.1</ecNumber>
    </recommendedName>
</protein>
<dbReference type="EMBL" id="QLMI01000009">
    <property type="protein sequence ID" value="RAK19776.1"/>
    <property type="molecule type" value="Genomic_DNA"/>
</dbReference>
<dbReference type="Gene3D" id="3.55.40.20">
    <property type="entry name" value="Iron/manganese superoxide dismutase, C-terminal domain"/>
    <property type="match status" value="1"/>
</dbReference>
<comment type="catalytic activity">
    <reaction evidence="6">
        <text>2 superoxide + 2 H(+) = H2O2 + O2</text>
        <dbReference type="Rhea" id="RHEA:20696"/>
        <dbReference type="ChEBI" id="CHEBI:15378"/>
        <dbReference type="ChEBI" id="CHEBI:15379"/>
        <dbReference type="ChEBI" id="CHEBI:16240"/>
        <dbReference type="ChEBI" id="CHEBI:18421"/>
        <dbReference type="EC" id="1.15.1.1"/>
    </reaction>
</comment>
<dbReference type="PANTHER" id="PTHR43595:SF2">
    <property type="entry name" value="SMALL RIBOSOMAL SUBUNIT PROTEIN MS42"/>
    <property type="match status" value="1"/>
</dbReference>
<dbReference type="FunFam" id="3.55.40.20:FF:000001">
    <property type="entry name" value="Superoxide dismutase"/>
    <property type="match status" value="1"/>
</dbReference>
<proteinExistence type="inferred from homology"/>
<feature type="domain" description="Manganese/iron superoxide dismutase C-terminal" evidence="8">
    <location>
        <begin position="144"/>
        <end position="248"/>
    </location>
</feature>
<sequence length="257" mass="28696">MKKSLLILACISFMMTSCRKENELEEVKIPDPEVETKISALGNPADVKVTEGGIFQMRGLKYAYDDLQPHIDGRTMEIHYSKHHLGYANKLNKAVIGTDLELKTVEDILKNLDVNNKEIRNNAGGYYNHNLFFEILNPKGGGTPKGALAEAITSELGSFDNLQKQLTEAASGQFGSGWAWLVVTRDGKLAVTSTANQDNPLMPNAEVRGTPILAIDVWEHAYYLNYQNKRNEYLTAIFNVIDWNVVNAKYETAISKI</sequence>
<dbReference type="InterPro" id="IPR001189">
    <property type="entry name" value="Mn/Fe_SOD"/>
</dbReference>
<reference evidence="9 10" key="1">
    <citation type="submission" date="2018-06" db="EMBL/GenBank/DDBJ databases">
        <title>Genomic Encyclopedia of Type Strains, Phase III (KMG-III): the genomes of soil and plant-associated and newly described type strains.</title>
        <authorList>
            <person name="Whitman W."/>
        </authorList>
    </citation>
    <scope>NUCLEOTIDE SEQUENCE [LARGE SCALE GENOMIC DNA]</scope>
    <source>
        <strain evidence="9 10">CGMCC 1.12398</strain>
    </source>
</reference>
<dbReference type="InterPro" id="IPR036324">
    <property type="entry name" value="Mn/Fe_SOD_N_sf"/>
</dbReference>
<evidence type="ECO:0000256" key="5">
    <source>
        <dbReference type="PIRSR" id="PIRSR000349-1"/>
    </source>
</evidence>
<dbReference type="GO" id="GO:0004784">
    <property type="term" value="F:superoxide dismutase activity"/>
    <property type="evidence" value="ECO:0007669"/>
    <property type="project" value="UniProtKB-EC"/>
</dbReference>
<dbReference type="PROSITE" id="PS51257">
    <property type="entry name" value="PROKAR_LIPOPROTEIN"/>
    <property type="match status" value="1"/>
</dbReference>
<dbReference type="Pfam" id="PF02777">
    <property type="entry name" value="Sod_Fe_C"/>
    <property type="match status" value="1"/>
</dbReference>
<evidence type="ECO:0000256" key="2">
    <source>
        <dbReference type="ARBA" id="ARBA00012682"/>
    </source>
</evidence>
<dbReference type="RefSeq" id="WP_317048056.1">
    <property type="nucleotide sequence ID" value="NZ_QLMI01000009.1"/>
</dbReference>
<dbReference type="EC" id="1.15.1.1" evidence="2 6"/>
<feature type="binding site" evidence="5">
    <location>
        <position position="129"/>
    </location>
    <ligand>
        <name>Mn(2+)</name>
        <dbReference type="ChEBI" id="CHEBI:29035"/>
    </ligand>
</feature>
<evidence type="ECO:0000259" key="8">
    <source>
        <dbReference type="Pfam" id="PF02777"/>
    </source>
</evidence>
<dbReference type="GO" id="GO:0046872">
    <property type="term" value="F:metal ion binding"/>
    <property type="evidence" value="ECO:0007669"/>
    <property type="project" value="UniProtKB-KW"/>
</dbReference>
<comment type="similarity">
    <text evidence="1 6">Belongs to the iron/manganese superoxide dismutase family.</text>
</comment>
<dbReference type="InterPro" id="IPR019833">
    <property type="entry name" value="Mn/Fe_SOD_BS"/>
</dbReference>
<dbReference type="PANTHER" id="PTHR43595">
    <property type="entry name" value="37S RIBOSOMAL PROTEIN S26, MITOCHONDRIAL"/>
    <property type="match status" value="1"/>
</dbReference>
<evidence type="ECO:0000256" key="6">
    <source>
        <dbReference type="RuleBase" id="RU000414"/>
    </source>
</evidence>
<dbReference type="SUPFAM" id="SSF54719">
    <property type="entry name" value="Fe,Mn superoxide dismutase (SOD), C-terminal domain"/>
    <property type="match status" value="1"/>
</dbReference>